<sequence>MASWRHETAIDTIANACSGLKWPCSLASTMSLTFPMEKVKAFVPSSWKPQEKVVSVKTFFILQPDKIVPSFDVV</sequence>
<keyword evidence="2" id="KW-1185">Reference proteome</keyword>
<protein>
    <submittedName>
        <fullName evidence="1">Uncharacterized protein</fullName>
    </submittedName>
</protein>
<proteinExistence type="predicted"/>
<comment type="caution">
    <text evidence="1">The sequence shown here is derived from an EMBL/GenBank/DDBJ whole genome shotgun (WGS) entry which is preliminary data.</text>
</comment>
<accession>A0A5J9VJG8</accession>
<dbReference type="Proteomes" id="UP000324897">
    <property type="component" value="Unassembled WGS sequence"/>
</dbReference>
<name>A0A5J9VJG8_9POAL</name>
<dbReference type="AlphaFoldDB" id="A0A5J9VJG8"/>
<reference evidence="1 2" key="1">
    <citation type="journal article" date="2019" name="Sci. Rep.">
        <title>A high-quality genome of Eragrostis curvula grass provides insights into Poaceae evolution and supports new strategies to enhance forage quality.</title>
        <authorList>
            <person name="Carballo J."/>
            <person name="Santos B.A.C.M."/>
            <person name="Zappacosta D."/>
            <person name="Garbus I."/>
            <person name="Selva J.P."/>
            <person name="Gallo C.A."/>
            <person name="Diaz A."/>
            <person name="Albertini E."/>
            <person name="Caccamo M."/>
            <person name="Echenique V."/>
        </authorList>
    </citation>
    <scope>NUCLEOTIDE SEQUENCE [LARGE SCALE GENOMIC DNA]</scope>
    <source>
        <strain evidence="2">cv. Victoria</strain>
        <tissue evidence="1">Leaf</tissue>
    </source>
</reference>
<gene>
    <name evidence="1" type="ORF">EJB05_17502</name>
</gene>
<organism evidence="1 2">
    <name type="scientific">Eragrostis curvula</name>
    <name type="common">weeping love grass</name>
    <dbReference type="NCBI Taxonomy" id="38414"/>
    <lineage>
        <taxon>Eukaryota</taxon>
        <taxon>Viridiplantae</taxon>
        <taxon>Streptophyta</taxon>
        <taxon>Embryophyta</taxon>
        <taxon>Tracheophyta</taxon>
        <taxon>Spermatophyta</taxon>
        <taxon>Magnoliopsida</taxon>
        <taxon>Liliopsida</taxon>
        <taxon>Poales</taxon>
        <taxon>Poaceae</taxon>
        <taxon>PACMAD clade</taxon>
        <taxon>Chloridoideae</taxon>
        <taxon>Eragrostideae</taxon>
        <taxon>Eragrostidinae</taxon>
        <taxon>Eragrostis</taxon>
    </lineage>
</organism>
<dbReference type="Gramene" id="TVU35604">
    <property type="protein sequence ID" value="TVU35604"/>
    <property type="gene ID" value="EJB05_17502"/>
</dbReference>
<evidence type="ECO:0000313" key="2">
    <source>
        <dbReference type="Proteomes" id="UP000324897"/>
    </source>
</evidence>
<dbReference type="EMBL" id="RWGY01000009">
    <property type="protein sequence ID" value="TVU35604.1"/>
    <property type="molecule type" value="Genomic_DNA"/>
</dbReference>
<evidence type="ECO:0000313" key="1">
    <source>
        <dbReference type="EMBL" id="TVU35604.1"/>
    </source>
</evidence>